<reference evidence="7 8" key="1">
    <citation type="submission" date="2013-04" db="EMBL/GenBank/DDBJ databases">
        <title>Hyphomonas hirschiana VP5 Genome Sequencing.</title>
        <authorList>
            <person name="Lai Q."/>
            <person name="Shao Z."/>
        </authorList>
    </citation>
    <scope>NUCLEOTIDE SEQUENCE [LARGE SCALE GENOMIC DNA]</scope>
    <source>
        <strain evidence="7 8">VP5</strain>
    </source>
</reference>
<feature type="transmembrane region" description="Helical" evidence="6">
    <location>
        <begin position="154"/>
        <end position="176"/>
    </location>
</feature>
<accession>A0A059G037</accession>
<feature type="transmembrane region" description="Helical" evidence="6">
    <location>
        <begin position="196"/>
        <end position="214"/>
    </location>
</feature>
<dbReference type="PANTHER" id="PTHR30086:SF20">
    <property type="entry name" value="ARGININE EXPORTER PROTEIN ARGO-RELATED"/>
    <property type="match status" value="1"/>
</dbReference>
<sequence>MDPAAAILSFSVAALLLTLTPGLDTALVLRTATVESPRRGMIAGAGVTLGVLVWGIAAAAGVGSLAAASPLAYQALRIAGALYVLWLGGQMIWSAYQTLRHHKAADKVSAQTARQPNWFLRGLTTNLLNPKVGLFYASFLPQFLPRDHFGPAGLVAFGAGLALIHCAFGLAFFALITSAAARASRFLARPGVRGGIEGLTGLVLCAAALLLLIAH</sequence>
<dbReference type="PANTHER" id="PTHR30086">
    <property type="entry name" value="ARGININE EXPORTER PROTEIN ARGO"/>
    <property type="match status" value="1"/>
</dbReference>
<name>A0A059G037_9PROT</name>
<evidence type="ECO:0000256" key="6">
    <source>
        <dbReference type="SAM" id="Phobius"/>
    </source>
</evidence>
<proteinExistence type="predicted"/>
<comment type="subcellular location">
    <subcellularLocation>
        <location evidence="1">Cell membrane</location>
        <topology evidence="1">Multi-pass membrane protein</topology>
    </subcellularLocation>
</comment>
<evidence type="ECO:0000256" key="2">
    <source>
        <dbReference type="ARBA" id="ARBA00022475"/>
    </source>
</evidence>
<dbReference type="Proteomes" id="UP000025061">
    <property type="component" value="Unassembled WGS sequence"/>
</dbReference>
<gene>
    <name evidence="7" type="ORF">HHI_00340</name>
</gene>
<dbReference type="PATRIC" id="fig|1280951.3.peg.68"/>
<dbReference type="GO" id="GO:0005886">
    <property type="term" value="C:plasma membrane"/>
    <property type="evidence" value="ECO:0007669"/>
    <property type="project" value="UniProtKB-SubCell"/>
</dbReference>
<protein>
    <submittedName>
        <fullName evidence="7">LysE family translocator protein</fullName>
    </submittedName>
</protein>
<dbReference type="EMBL" id="ARYI01000001">
    <property type="protein sequence ID" value="KCZ96081.1"/>
    <property type="molecule type" value="Genomic_DNA"/>
</dbReference>
<keyword evidence="3 6" id="KW-0812">Transmembrane</keyword>
<organism evidence="7 8">
    <name type="scientific">Hyphomonas hirschiana VP5</name>
    <dbReference type="NCBI Taxonomy" id="1280951"/>
    <lineage>
        <taxon>Bacteria</taxon>
        <taxon>Pseudomonadati</taxon>
        <taxon>Pseudomonadota</taxon>
        <taxon>Alphaproteobacteria</taxon>
        <taxon>Hyphomonadales</taxon>
        <taxon>Hyphomonadaceae</taxon>
        <taxon>Hyphomonas</taxon>
    </lineage>
</organism>
<keyword evidence="2" id="KW-1003">Cell membrane</keyword>
<feature type="transmembrane region" description="Helical" evidence="6">
    <location>
        <begin position="75"/>
        <end position="96"/>
    </location>
</feature>
<evidence type="ECO:0000256" key="1">
    <source>
        <dbReference type="ARBA" id="ARBA00004651"/>
    </source>
</evidence>
<comment type="caution">
    <text evidence="7">The sequence shown here is derived from an EMBL/GenBank/DDBJ whole genome shotgun (WGS) entry which is preliminary data.</text>
</comment>
<dbReference type="AlphaFoldDB" id="A0A059G037"/>
<dbReference type="GO" id="GO:0015171">
    <property type="term" value="F:amino acid transmembrane transporter activity"/>
    <property type="evidence" value="ECO:0007669"/>
    <property type="project" value="TreeGrafter"/>
</dbReference>
<evidence type="ECO:0000256" key="3">
    <source>
        <dbReference type="ARBA" id="ARBA00022692"/>
    </source>
</evidence>
<dbReference type="RefSeq" id="WP_011646010.1">
    <property type="nucleotide sequence ID" value="NZ_ARYI01000001.1"/>
</dbReference>
<evidence type="ECO:0000313" key="7">
    <source>
        <dbReference type="EMBL" id="KCZ96081.1"/>
    </source>
</evidence>
<keyword evidence="4 6" id="KW-1133">Transmembrane helix</keyword>
<dbReference type="Pfam" id="PF01810">
    <property type="entry name" value="LysE"/>
    <property type="match status" value="1"/>
</dbReference>
<evidence type="ECO:0000256" key="5">
    <source>
        <dbReference type="ARBA" id="ARBA00023136"/>
    </source>
</evidence>
<dbReference type="OrthoDB" id="9804822at2"/>
<evidence type="ECO:0000256" key="4">
    <source>
        <dbReference type="ARBA" id="ARBA00022989"/>
    </source>
</evidence>
<feature type="transmembrane region" description="Helical" evidence="6">
    <location>
        <begin position="42"/>
        <end position="68"/>
    </location>
</feature>
<keyword evidence="5 6" id="KW-0472">Membrane</keyword>
<evidence type="ECO:0000313" key="8">
    <source>
        <dbReference type="Proteomes" id="UP000025061"/>
    </source>
</evidence>
<keyword evidence="8" id="KW-1185">Reference proteome</keyword>
<dbReference type="PIRSF" id="PIRSF006324">
    <property type="entry name" value="LeuE"/>
    <property type="match status" value="1"/>
</dbReference>
<dbReference type="InterPro" id="IPR001123">
    <property type="entry name" value="LeuE-type"/>
</dbReference>